<evidence type="ECO:0000313" key="10">
    <source>
        <dbReference type="EMBL" id="KAK3345972.1"/>
    </source>
</evidence>
<evidence type="ECO:0000256" key="1">
    <source>
        <dbReference type="ARBA" id="ARBA00004141"/>
    </source>
</evidence>
<feature type="transmembrane region" description="Helical" evidence="8">
    <location>
        <begin position="286"/>
        <end position="305"/>
    </location>
</feature>
<feature type="transmembrane region" description="Helical" evidence="8">
    <location>
        <begin position="126"/>
        <end position="144"/>
    </location>
</feature>
<dbReference type="AlphaFoldDB" id="A0AAJ0HAG7"/>
<evidence type="ECO:0000256" key="7">
    <source>
        <dbReference type="SAM" id="MobiDB-lite"/>
    </source>
</evidence>
<accession>A0AAJ0HAG7</accession>
<feature type="transmembrane region" description="Helical" evidence="8">
    <location>
        <begin position="550"/>
        <end position="568"/>
    </location>
</feature>
<feature type="transmembrane region" description="Helical" evidence="8">
    <location>
        <begin position="401"/>
        <end position="417"/>
    </location>
</feature>
<feature type="transmembrane region" description="Helical" evidence="8">
    <location>
        <begin position="429"/>
        <end position="452"/>
    </location>
</feature>
<organism evidence="10 11">
    <name type="scientific">Lasiosphaeria hispida</name>
    <dbReference type="NCBI Taxonomy" id="260671"/>
    <lineage>
        <taxon>Eukaryota</taxon>
        <taxon>Fungi</taxon>
        <taxon>Dikarya</taxon>
        <taxon>Ascomycota</taxon>
        <taxon>Pezizomycotina</taxon>
        <taxon>Sordariomycetes</taxon>
        <taxon>Sordariomycetidae</taxon>
        <taxon>Sordariales</taxon>
        <taxon>Lasiosphaeriaceae</taxon>
        <taxon>Lasiosphaeria</taxon>
    </lineage>
</organism>
<keyword evidence="11" id="KW-1185">Reference proteome</keyword>
<feature type="transmembrane region" description="Helical" evidence="8">
    <location>
        <begin position="89"/>
        <end position="114"/>
    </location>
</feature>
<dbReference type="GO" id="GO:0005886">
    <property type="term" value="C:plasma membrane"/>
    <property type="evidence" value="ECO:0007669"/>
    <property type="project" value="TreeGrafter"/>
</dbReference>
<dbReference type="InterPro" id="IPR036259">
    <property type="entry name" value="MFS_trans_sf"/>
</dbReference>
<feature type="transmembrane region" description="Helical" evidence="8">
    <location>
        <begin position="182"/>
        <end position="203"/>
    </location>
</feature>
<evidence type="ECO:0000256" key="2">
    <source>
        <dbReference type="ARBA" id="ARBA00022448"/>
    </source>
</evidence>
<keyword evidence="2" id="KW-0813">Transport</keyword>
<comment type="caution">
    <text evidence="10">The sequence shown here is derived from an EMBL/GenBank/DDBJ whole genome shotgun (WGS) entry which is preliminary data.</text>
</comment>
<dbReference type="SUPFAM" id="SSF103473">
    <property type="entry name" value="MFS general substrate transporter"/>
    <property type="match status" value="1"/>
</dbReference>
<evidence type="ECO:0000313" key="11">
    <source>
        <dbReference type="Proteomes" id="UP001275084"/>
    </source>
</evidence>
<dbReference type="InterPro" id="IPR011701">
    <property type="entry name" value="MFS"/>
</dbReference>
<feature type="domain" description="Major facilitator superfamily (MFS) profile" evidence="9">
    <location>
        <begin position="92"/>
        <end position="573"/>
    </location>
</feature>
<feature type="transmembrane region" description="Helical" evidence="8">
    <location>
        <begin position="245"/>
        <end position="265"/>
    </location>
</feature>
<name>A0AAJ0HAG7_9PEZI</name>
<keyword evidence="5 8" id="KW-0472">Membrane</keyword>
<evidence type="ECO:0000256" key="4">
    <source>
        <dbReference type="ARBA" id="ARBA00022989"/>
    </source>
</evidence>
<reference evidence="10" key="2">
    <citation type="submission" date="2023-06" db="EMBL/GenBank/DDBJ databases">
        <authorList>
            <consortium name="Lawrence Berkeley National Laboratory"/>
            <person name="Haridas S."/>
            <person name="Hensen N."/>
            <person name="Bonometti L."/>
            <person name="Westerberg I."/>
            <person name="Brannstrom I.O."/>
            <person name="Guillou S."/>
            <person name="Cros-Aarteil S."/>
            <person name="Calhoun S."/>
            <person name="Kuo A."/>
            <person name="Mondo S."/>
            <person name="Pangilinan J."/>
            <person name="Riley R."/>
            <person name="Labutti K."/>
            <person name="Andreopoulos B."/>
            <person name="Lipzen A."/>
            <person name="Chen C."/>
            <person name="Yanf M."/>
            <person name="Daum C."/>
            <person name="Ng V."/>
            <person name="Clum A."/>
            <person name="Steindorff A."/>
            <person name="Ohm R."/>
            <person name="Martin F."/>
            <person name="Silar P."/>
            <person name="Natvig D."/>
            <person name="Lalanne C."/>
            <person name="Gautier V."/>
            <person name="Ament-Velasquez S.L."/>
            <person name="Kruys A."/>
            <person name="Hutchinson M.I."/>
            <person name="Powell A.J."/>
            <person name="Barry K."/>
            <person name="Miller A.N."/>
            <person name="Grigoriev I.V."/>
            <person name="Debuchy R."/>
            <person name="Gladieux P."/>
            <person name="Thoren M.H."/>
            <person name="Johannesson H."/>
        </authorList>
    </citation>
    <scope>NUCLEOTIDE SEQUENCE</scope>
    <source>
        <strain evidence="10">CBS 955.72</strain>
    </source>
</reference>
<protein>
    <submittedName>
        <fullName evidence="10">Major facilitator superfamily domain-containing protein</fullName>
    </submittedName>
</protein>
<feature type="transmembrane region" description="Helical" evidence="8">
    <location>
        <begin position="215"/>
        <end position="239"/>
    </location>
</feature>
<dbReference type="InterPro" id="IPR020846">
    <property type="entry name" value="MFS_dom"/>
</dbReference>
<feature type="region of interest" description="Disordered" evidence="7">
    <location>
        <begin position="1"/>
        <end position="78"/>
    </location>
</feature>
<sequence length="608" mass="67091">MDDTALRPVSDAPRTPPRSSAMRRTRPDTPRPATSADIRAPVALLTPAPAPEEHDRMLSPNPQIWNTNLDSHPPNPQPTKIETRHTWSFWLILASLSLAGMLVAIEGTILTNALPTIMQEIGGESLYFWVVNAFSVASVSFAPLYGHLSILFGRRWVMITAVALFTLGSGICGGAKDVWMLIAGRAIQGLGAGGINLLIEHVLEDLVPGEDFTSHLLIVMTPTIGAAASGSLLGGIIASFGSWRWVFYIHVPIGALTLTLQLFYLRTEYRCHQSLTVMEKLRRVDVLGTLSFLCGNLVLLLAPFDSAVVAPGTEIEFLAVFTVGFTYLCAFLAYQIWLYPIFHYPSAPMFFTEVFSNRTSAAAIFLTFILSICTQWAMYFLPIYSQAVFGRSPYESGLETLPFFFCLVPFAMLGVVVEQETRQFKYTHLAAFSFMTWASFQLTGALGLGLALNTLLPAVLMSLPETMGEKARETWRFTRGFGKLYAFTLPSLVFNNRCAKFADGVSDAAVAAQLRNGLAYQSATAAFSNSISDPAVRDQVFNVFREALRVVWYAAVGFAVAGLLAVFFEKNNCVPCEEEHREEDDIEMENMPRGRRVRTPSAFRISEA</sequence>
<dbReference type="Gene3D" id="1.20.1720.10">
    <property type="entry name" value="Multidrug resistance protein D"/>
    <property type="match status" value="1"/>
</dbReference>
<keyword evidence="3 8" id="KW-0812">Transmembrane</keyword>
<reference evidence="10" key="1">
    <citation type="journal article" date="2023" name="Mol. Phylogenet. Evol.">
        <title>Genome-scale phylogeny and comparative genomics of the fungal order Sordariales.</title>
        <authorList>
            <person name="Hensen N."/>
            <person name="Bonometti L."/>
            <person name="Westerberg I."/>
            <person name="Brannstrom I.O."/>
            <person name="Guillou S."/>
            <person name="Cros-Aarteil S."/>
            <person name="Calhoun S."/>
            <person name="Haridas S."/>
            <person name="Kuo A."/>
            <person name="Mondo S."/>
            <person name="Pangilinan J."/>
            <person name="Riley R."/>
            <person name="LaButti K."/>
            <person name="Andreopoulos B."/>
            <person name="Lipzen A."/>
            <person name="Chen C."/>
            <person name="Yan M."/>
            <person name="Daum C."/>
            <person name="Ng V."/>
            <person name="Clum A."/>
            <person name="Steindorff A."/>
            <person name="Ohm R.A."/>
            <person name="Martin F."/>
            <person name="Silar P."/>
            <person name="Natvig D.O."/>
            <person name="Lalanne C."/>
            <person name="Gautier V."/>
            <person name="Ament-Velasquez S.L."/>
            <person name="Kruys A."/>
            <person name="Hutchinson M.I."/>
            <person name="Powell A.J."/>
            <person name="Barry K."/>
            <person name="Miller A.N."/>
            <person name="Grigoriev I.V."/>
            <person name="Debuchy R."/>
            <person name="Gladieux P."/>
            <person name="Hiltunen Thoren M."/>
            <person name="Johannesson H."/>
        </authorList>
    </citation>
    <scope>NUCLEOTIDE SEQUENCE</scope>
    <source>
        <strain evidence="10">CBS 955.72</strain>
    </source>
</reference>
<dbReference type="GO" id="GO:0022857">
    <property type="term" value="F:transmembrane transporter activity"/>
    <property type="evidence" value="ECO:0007669"/>
    <property type="project" value="InterPro"/>
</dbReference>
<comment type="subcellular location">
    <subcellularLocation>
        <location evidence="1">Membrane</location>
        <topology evidence="1">Multi-pass membrane protein</topology>
    </subcellularLocation>
</comment>
<evidence type="ECO:0000256" key="8">
    <source>
        <dbReference type="SAM" id="Phobius"/>
    </source>
</evidence>
<evidence type="ECO:0000256" key="5">
    <source>
        <dbReference type="ARBA" id="ARBA00023136"/>
    </source>
</evidence>
<dbReference type="EMBL" id="JAUIQD010000006">
    <property type="protein sequence ID" value="KAK3345972.1"/>
    <property type="molecule type" value="Genomic_DNA"/>
</dbReference>
<proteinExistence type="predicted"/>
<dbReference type="Pfam" id="PF07690">
    <property type="entry name" value="MFS_1"/>
    <property type="match status" value="1"/>
</dbReference>
<evidence type="ECO:0000256" key="3">
    <source>
        <dbReference type="ARBA" id="ARBA00022692"/>
    </source>
</evidence>
<dbReference type="PROSITE" id="PS50850">
    <property type="entry name" value="MFS"/>
    <property type="match status" value="1"/>
</dbReference>
<evidence type="ECO:0000259" key="9">
    <source>
        <dbReference type="PROSITE" id="PS50850"/>
    </source>
</evidence>
<feature type="transmembrane region" description="Helical" evidence="8">
    <location>
        <begin position="156"/>
        <end position="176"/>
    </location>
</feature>
<gene>
    <name evidence="10" type="ORF">B0T25DRAFT_624613</name>
</gene>
<evidence type="ECO:0000256" key="6">
    <source>
        <dbReference type="ARBA" id="ARBA00023180"/>
    </source>
</evidence>
<keyword evidence="6" id="KW-0325">Glycoprotein</keyword>
<feature type="transmembrane region" description="Helical" evidence="8">
    <location>
        <begin position="360"/>
        <end position="381"/>
    </location>
</feature>
<feature type="transmembrane region" description="Helical" evidence="8">
    <location>
        <begin position="317"/>
        <end position="339"/>
    </location>
</feature>
<dbReference type="PANTHER" id="PTHR23501">
    <property type="entry name" value="MAJOR FACILITATOR SUPERFAMILY"/>
    <property type="match status" value="1"/>
</dbReference>
<feature type="compositionally biased region" description="Polar residues" evidence="7">
    <location>
        <begin position="60"/>
        <end position="70"/>
    </location>
</feature>
<dbReference type="PANTHER" id="PTHR23501:SF187">
    <property type="entry name" value="MAJOR FACILITATOR SUPERFAMILY (MFS) PROFILE DOMAIN-CONTAINING PROTEIN"/>
    <property type="match status" value="1"/>
</dbReference>
<keyword evidence="4 8" id="KW-1133">Transmembrane helix</keyword>
<dbReference type="Proteomes" id="UP001275084">
    <property type="component" value="Unassembled WGS sequence"/>
</dbReference>